<dbReference type="Pfam" id="PF04539">
    <property type="entry name" value="Sigma70_r3"/>
    <property type="match status" value="1"/>
</dbReference>
<dbReference type="Pfam" id="PF04542">
    <property type="entry name" value="Sigma70_r2"/>
    <property type="match status" value="1"/>
</dbReference>
<evidence type="ECO:0000256" key="2">
    <source>
        <dbReference type="ARBA" id="ARBA00023082"/>
    </source>
</evidence>
<proteinExistence type="predicted"/>
<dbReference type="AlphaFoldDB" id="A0AB39VQS9"/>
<accession>A0AB39VQS9</accession>
<keyword evidence="2" id="KW-0731">Sigma factor</keyword>
<keyword evidence="3" id="KW-0238">DNA-binding</keyword>
<evidence type="ECO:0000256" key="1">
    <source>
        <dbReference type="ARBA" id="ARBA00023015"/>
    </source>
</evidence>
<dbReference type="PANTHER" id="PTHR30385:SF7">
    <property type="entry name" value="RNA POLYMERASE SIGMA FACTOR FLIA"/>
    <property type="match status" value="1"/>
</dbReference>
<gene>
    <name evidence="8" type="ORF">AB3G37_00110</name>
</gene>
<dbReference type="SUPFAM" id="SSF88659">
    <property type="entry name" value="Sigma3 and sigma4 domains of RNA polymerase sigma factors"/>
    <property type="match status" value="2"/>
</dbReference>
<dbReference type="Gene3D" id="1.20.140.160">
    <property type="match status" value="1"/>
</dbReference>
<dbReference type="NCBIfam" id="NF005413">
    <property type="entry name" value="PRK06986.1"/>
    <property type="match status" value="1"/>
</dbReference>
<evidence type="ECO:0000259" key="7">
    <source>
        <dbReference type="Pfam" id="PF04545"/>
    </source>
</evidence>
<dbReference type="NCBIfam" id="TIGR02937">
    <property type="entry name" value="sigma70-ECF"/>
    <property type="match status" value="1"/>
</dbReference>
<dbReference type="Gene3D" id="1.10.1740.10">
    <property type="match status" value="1"/>
</dbReference>
<dbReference type="Pfam" id="PF04545">
    <property type="entry name" value="Sigma70_r4"/>
    <property type="match status" value="1"/>
</dbReference>
<dbReference type="EMBL" id="CP165628">
    <property type="protein sequence ID" value="XDU72574.1"/>
    <property type="molecule type" value="Genomic_DNA"/>
</dbReference>
<dbReference type="SUPFAM" id="SSF88946">
    <property type="entry name" value="Sigma2 domain of RNA polymerase sigma factors"/>
    <property type="match status" value="1"/>
</dbReference>
<keyword evidence="4" id="KW-0804">Transcription</keyword>
<protein>
    <submittedName>
        <fullName evidence="8">FliA/WhiG family RNA polymerase sigma factor</fullName>
    </submittedName>
</protein>
<dbReference type="InterPro" id="IPR007627">
    <property type="entry name" value="RNA_pol_sigma70_r2"/>
</dbReference>
<dbReference type="InterPro" id="IPR007630">
    <property type="entry name" value="RNA_pol_sigma70_r4"/>
</dbReference>
<feature type="domain" description="RNA polymerase sigma-70 region 2" evidence="6">
    <location>
        <begin position="20"/>
        <end position="89"/>
    </location>
</feature>
<dbReference type="GO" id="GO:0016987">
    <property type="term" value="F:sigma factor activity"/>
    <property type="evidence" value="ECO:0007669"/>
    <property type="project" value="UniProtKB-KW"/>
</dbReference>
<evidence type="ECO:0000259" key="6">
    <source>
        <dbReference type="Pfam" id="PF04542"/>
    </source>
</evidence>
<keyword evidence="1" id="KW-0805">Transcription regulation</keyword>
<dbReference type="InterPro" id="IPR013324">
    <property type="entry name" value="RNA_pol_sigma_r3/r4-like"/>
</dbReference>
<dbReference type="InterPro" id="IPR012845">
    <property type="entry name" value="RNA_pol_sigma_FliA_WhiG"/>
</dbReference>
<feature type="domain" description="RNA polymerase sigma-70 region 3" evidence="5">
    <location>
        <begin position="96"/>
        <end position="147"/>
    </location>
</feature>
<evidence type="ECO:0000313" key="8">
    <source>
        <dbReference type="EMBL" id="XDU72574.1"/>
    </source>
</evidence>
<evidence type="ECO:0000256" key="3">
    <source>
        <dbReference type="ARBA" id="ARBA00023125"/>
    </source>
</evidence>
<sequence length="232" mass="26767">MDLARHSDLTEKEESQILLAYVPLVKRIVKQLAFQASTILDIHDIEQIALIGLLEAIRRYGKPDERFGGYAKLRIRGAILDELRNKDWRPRGLRQKTHRINDAVRALSRKLGREPFAEEITQSLGLGMEEYQQYLLLESAKNMQSLDELLTLGTEADALISQGPEDQLINTDSMKHALATLEKREQIILALYYQHDLSLKEIALTLDLTEARICQINKIITEKIKFFYRNEH</sequence>
<dbReference type="RefSeq" id="WP_369789317.1">
    <property type="nucleotide sequence ID" value="NZ_CP165628.1"/>
</dbReference>
<dbReference type="GO" id="GO:0003899">
    <property type="term" value="F:DNA-directed RNA polymerase activity"/>
    <property type="evidence" value="ECO:0007669"/>
    <property type="project" value="InterPro"/>
</dbReference>
<evidence type="ECO:0000259" key="5">
    <source>
        <dbReference type="Pfam" id="PF04539"/>
    </source>
</evidence>
<dbReference type="GO" id="GO:0006352">
    <property type="term" value="P:DNA-templated transcription initiation"/>
    <property type="evidence" value="ECO:0007669"/>
    <property type="project" value="InterPro"/>
</dbReference>
<name>A0AB39VQS9_9GAMM</name>
<evidence type="ECO:0000256" key="4">
    <source>
        <dbReference type="ARBA" id="ARBA00023163"/>
    </source>
</evidence>
<organism evidence="8">
    <name type="scientific">Rouxiella sp. WC2420</name>
    <dbReference type="NCBI Taxonomy" id="3234145"/>
    <lineage>
        <taxon>Bacteria</taxon>
        <taxon>Pseudomonadati</taxon>
        <taxon>Pseudomonadota</taxon>
        <taxon>Gammaproteobacteria</taxon>
        <taxon>Enterobacterales</taxon>
        <taxon>Yersiniaceae</taxon>
        <taxon>Rouxiella</taxon>
    </lineage>
</organism>
<dbReference type="InterPro" id="IPR013325">
    <property type="entry name" value="RNA_pol_sigma_r2"/>
</dbReference>
<dbReference type="NCBIfam" id="TIGR02479">
    <property type="entry name" value="FliA_WhiG"/>
    <property type="match status" value="1"/>
</dbReference>
<dbReference type="GO" id="GO:0003677">
    <property type="term" value="F:DNA binding"/>
    <property type="evidence" value="ECO:0007669"/>
    <property type="project" value="UniProtKB-KW"/>
</dbReference>
<dbReference type="PANTHER" id="PTHR30385">
    <property type="entry name" value="SIGMA FACTOR F FLAGELLAR"/>
    <property type="match status" value="1"/>
</dbReference>
<dbReference type="InterPro" id="IPR014284">
    <property type="entry name" value="RNA_pol_sigma-70_dom"/>
</dbReference>
<feature type="domain" description="RNA polymerase sigma-70 region 4" evidence="7">
    <location>
        <begin position="177"/>
        <end position="224"/>
    </location>
</feature>
<dbReference type="InterPro" id="IPR007624">
    <property type="entry name" value="RNA_pol_sigma70_r3"/>
</dbReference>
<reference evidence="8" key="1">
    <citation type="submission" date="2024-07" db="EMBL/GenBank/DDBJ databases">
        <authorList>
            <person name="Biller S.J."/>
        </authorList>
    </citation>
    <scope>NUCLEOTIDE SEQUENCE</scope>
    <source>
        <strain evidence="8">WC2420</strain>
    </source>
</reference>